<protein>
    <submittedName>
        <fullName evidence="2">Uncharacterized protein</fullName>
    </submittedName>
</protein>
<sequence length="154" mass="16821">MRPPYRRLIPGFPSVTPLPNRATPLPIRRRTAAPRVGRLAREGKLKLFAIAMRPPCRRLLPGFPPATPPPQSGGAPPNSAAYGGPAGGQARTGWQAQSPRRRPEGELRLASPGVPSMVRERKKIGEREEEGLTLGVHLSVSGRDRRVVRNVYDT</sequence>
<comment type="caution">
    <text evidence="2">The sequence shown here is derived from an EMBL/GenBank/DDBJ whole genome shotgun (WGS) entry which is preliminary data.</text>
</comment>
<accession>A0A8T0X3S7</accession>
<name>A0A8T0X3S7_PANVG</name>
<dbReference type="EMBL" id="CM029038">
    <property type="protein sequence ID" value="KAG2650189.1"/>
    <property type="molecule type" value="Genomic_DNA"/>
</dbReference>
<dbReference type="AlphaFoldDB" id="A0A8T0X3S7"/>
<feature type="region of interest" description="Disordered" evidence="1">
    <location>
        <begin position="58"/>
        <end position="129"/>
    </location>
</feature>
<keyword evidence="3" id="KW-1185">Reference proteome</keyword>
<feature type="compositionally biased region" description="Pro residues" evidence="1">
    <location>
        <begin position="62"/>
        <end position="71"/>
    </location>
</feature>
<evidence type="ECO:0000313" key="3">
    <source>
        <dbReference type="Proteomes" id="UP000823388"/>
    </source>
</evidence>
<organism evidence="2 3">
    <name type="scientific">Panicum virgatum</name>
    <name type="common">Blackwell switchgrass</name>
    <dbReference type="NCBI Taxonomy" id="38727"/>
    <lineage>
        <taxon>Eukaryota</taxon>
        <taxon>Viridiplantae</taxon>
        <taxon>Streptophyta</taxon>
        <taxon>Embryophyta</taxon>
        <taxon>Tracheophyta</taxon>
        <taxon>Spermatophyta</taxon>
        <taxon>Magnoliopsida</taxon>
        <taxon>Liliopsida</taxon>
        <taxon>Poales</taxon>
        <taxon>Poaceae</taxon>
        <taxon>PACMAD clade</taxon>
        <taxon>Panicoideae</taxon>
        <taxon>Panicodae</taxon>
        <taxon>Paniceae</taxon>
        <taxon>Panicinae</taxon>
        <taxon>Panicum</taxon>
        <taxon>Panicum sect. Hiantes</taxon>
    </lineage>
</organism>
<reference evidence="2" key="1">
    <citation type="submission" date="2020-05" db="EMBL/GenBank/DDBJ databases">
        <title>WGS assembly of Panicum virgatum.</title>
        <authorList>
            <person name="Lovell J.T."/>
            <person name="Jenkins J."/>
            <person name="Shu S."/>
            <person name="Juenger T.E."/>
            <person name="Schmutz J."/>
        </authorList>
    </citation>
    <scope>NUCLEOTIDE SEQUENCE</scope>
    <source>
        <strain evidence="2">AP13</strain>
    </source>
</reference>
<evidence type="ECO:0000313" key="2">
    <source>
        <dbReference type="EMBL" id="KAG2650189.1"/>
    </source>
</evidence>
<feature type="compositionally biased region" description="Low complexity" evidence="1">
    <location>
        <begin position="72"/>
        <end position="81"/>
    </location>
</feature>
<dbReference type="Proteomes" id="UP000823388">
    <property type="component" value="Chromosome 1N"/>
</dbReference>
<gene>
    <name evidence="2" type="ORF">PVAP13_1NG202995</name>
</gene>
<proteinExistence type="predicted"/>
<evidence type="ECO:0000256" key="1">
    <source>
        <dbReference type="SAM" id="MobiDB-lite"/>
    </source>
</evidence>